<evidence type="ECO:0008006" key="3">
    <source>
        <dbReference type="Google" id="ProtNLM"/>
    </source>
</evidence>
<dbReference type="OrthoDB" id="34459at2"/>
<evidence type="ECO:0000313" key="2">
    <source>
        <dbReference type="Proteomes" id="UP000296352"/>
    </source>
</evidence>
<name>A0A4P7QDS6_9CORY</name>
<sequence>MGEQERTEDGRYIIVNGRKWRATDPSIPGSLESQLVKELMDARRLVKTEGDAVRYRVHDAKVALGERGEPWWEPTEEGRRERIAAAERALLRGRDGKTICPSEAARVVGGEDWRDLMDLARDVAGELVESGEVVVMQKGEVVDLATAKGAIRLGPGDNLFKD</sequence>
<accession>A0A4P7QDS6</accession>
<dbReference type="EMBL" id="CP039247">
    <property type="protein sequence ID" value="QCB27430.1"/>
    <property type="molecule type" value="Genomic_DNA"/>
</dbReference>
<dbReference type="Gene3D" id="1.10.10.10">
    <property type="entry name" value="Winged helix-like DNA-binding domain superfamily/Winged helix DNA-binding domain"/>
    <property type="match status" value="1"/>
</dbReference>
<dbReference type="InterPro" id="IPR036390">
    <property type="entry name" value="WH_DNA-bd_sf"/>
</dbReference>
<dbReference type="KEGG" id="cee:CENDO_00600"/>
<gene>
    <name evidence="1" type="ORF">CENDO_00600</name>
</gene>
<reference evidence="1 2" key="1">
    <citation type="submission" date="2019-04" db="EMBL/GenBank/DDBJ databases">
        <title>Corynebacterium endometrii sp. nov., isolated from the uterus of a cow with endometritis.</title>
        <authorList>
            <person name="Ballas P."/>
            <person name="Ruckert C."/>
            <person name="Wagener K."/>
            <person name="Drillich M."/>
            <person name="Kaempfer P."/>
            <person name="Busse H.-J."/>
            <person name="Ehling-Schulz M."/>
        </authorList>
    </citation>
    <scope>NUCLEOTIDE SEQUENCE [LARGE SCALE GENOMIC DNA]</scope>
    <source>
        <strain evidence="1 2">LMM-1653</strain>
    </source>
</reference>
<dbReference type="AlphaFoldDB" id="A0A4P7QDS6"/>
<organism evidence="1 2">
    <name type="scientific">Corynebacterium endometrii</name>
    <dbReference type="NCBI Taxonomy" id="2488819"/>
    <lineage>
        <taxon>Bacteria</taxon>
        <taxon>Bacillati</taxon>
        <taxon>Actinomycetota</taxon>
        <taxon>Actinomycetes</taxon>
        <taxon>Mycobacteriales</taxon>
        <taxon>Corynebacteriaceae</taxon>
        <taxon>Corynebacterium</taxon>
    </lineage>
</organism>
<dbReference type="InterPro" id="IPR036388">
    <property type="entry name" value="WH-like_DNA-bd_sf"/>
</dbReference>
<dbReference type="SUPFAM" id="SSF46785">
    <property type="entry name" value="Winged helix' DNA-binding domain"/>
    <property type="match status" value="1"/>
</dbReference>
<dbReference type="Pfam" id="PF11625">
    <property type="entry name" value="DUF3253"/>
    <property type="match status" value="1"/>
</dbReference>
<proteinExistence type="predicted"/>
<dbReference type="Proteomes" id="UP000296352">
    <property type="component" value="Chromosome"/>
</dbReference>
<evidence type="ECO:0000313" key="1">
    <source>
        <dbReference type="EMBL" id="QCB27430.1"/>
    </source>
</evidence>
<dbReference type="RefSeq" id="WP_136140306.1">
    <property type="nucleotide sequence ID" value="NZ_CP039247.1"/>
</dbReference>
<protein>
    <recommendedName>
        <fullName evidence="3">DUF3253 domain-containing protein</fullName>
    </recommendedName>
</protein>
<dbReference type="InterPro" id="IPR021660">
    <property type="entry name" value="DUF3253"/>
</dbReference>
<keyword evidence="2" id="KW-1185">Reference proteome</keyword>